<dbReference type="PANTHER" id="PTHR43539:SF68">
    <property type="entry name" value="FLAVIN-BINDING MONOOXYGENASE-LIKE PROTEIN (AFU_ORTHOLOGUE AFUA_4G09220)"/>
    <property type="match status" value="1"/>
</dbReference>
<keyword evidence="3" id="KW-1185">Reference proteome</keyword>
<dbReference type="GO" id="GO:0004497">
    <property type="term" value="F:monooxygenase activity"/>
    <property type="evidence" value="ECO:0007669"/>
    <property type="project" value="TreeGrafter"/>
</dbReference>
<sequence length="604" mass="68147">MSYIVKSLPTLERLQVSESAFRDINPQRIASEWFAQFSKYATNGNVAELETLLSEGALWRDILCMTWDFRTFQGAAAVHTFLVDRLATSELSEFKLNAQYLGLRHPYPDIAWIEAMFTFQTKIGFCSGVFRLVPHQNDAWKAHCIFTNLEDLKGFPEKVGPLRNPFPNHGKWEEERRHATSFASQDPAVLIVGAGQSGLELAARLKALDISVLVLEKNPRIGDNWRNRYEALCLHDPVWYDHMPYMPFPSSWPVYTPAKKLANWLEYYAEALELPVWTSSEVKLATIDEHGTWKVTVGRASEQDRVFNVKHLVFATGFGSYRGKLPDYPGMDNFRGQILHSSQHHKAMDHVGKRVVVIGACTSAHDICADYYEHGVDVTMFQRSSTYVMTTQNGWRIHFDGVYSENSPPPDISDRLNASYPNALVGLLAPRKALEIADADKELLDGLKKRGFRLNMGYQDAGFSLAVWENAGGYYLDVGTSQLIVDGKIKLKNDSQIAEFTPTGLAFQNGTELPADVVIFATGVGDVRDNIRKVCGDDIANRCKPIWGLDEEGEIQGCWRDLGIPGLWYMMGNLAYCRFHSKHVALQIKAMEEGIFEGKRYSLH</sequence>
<evidence type="ECO:0000256" key="1">
    <source>
        <dbReference type="ARBA" id="ARBA00023002"/>
    </source>
</evidence>
<evidence type="ECO:0008006" key="4">
    <source>
        <dbReference type="Google" id="ProtNLM"/>
    </source>
</evidence>
<dbReference type="SUPFAM" id="SSF51905">
    <property type="entry name" value="FAD/NAD(P)-binding domain"/>
    <property type="match status" value="2"/>
</dbReference>
<dbReference type="PANTHER" id="PTHR43539">
    <property type="entry name" value="FLAVIN-BINDING MONOOXYGENASE-LIKE PROTEIN (AFU_ORTHOLOGUE AFUA_4G09220)"/>
    <property type="match status" value="1"/>
</dbReference>
<dbReference type="Pfam" id="PF13738">
    <property type="entry name" value="Pyr_redox_3"/>
    <property type="match status" value="1"/>
</dbReference>
<dbReference type="InterPro" id="IPR036188">
    <property type="entry name" value="FAD/NAD-bd_sf"/>
</dbReference>
<dbReference type="OrthoDB" id="74360at2759"/>
<name>A0A8H6W1T6_9AGAR</name>
<reference evidence="2" key="1">
    <citation type="submission" date="2020-05" db="EMBL/GenBank/DDBJ databases">
        <title>Mycena genomes resolve the evolution of fungal bioluminescence.</title>
        <authorList>
            <person name="Tsai I.J."/>
        </authorList>
    </citation>
    <scope>NUCLEOTIDE SEQUENCE</scope>
    <source>
        <strain evidence="2">171206Taipei</strain>
    </source>
</reference>
<dbReference type="EMBL" id="JACAZF010000006">
    <property type="protein sequence ID" value="KAF7301877.1"/>
    <property type="molecule type" value="Genomic_DNA"/>
</dbReference>
<dbReference type="AlphaFoldDB" id="A0A8H6W1T6"/>
<dbReference type="InterPro" id="IPR050982">
    <property type="entry name" value="Auxin_biosynth/cation_transpt"/>
</dbReference>
<protein>
    <recommendedName>
        <fullName evidence="4">Flavin-containing monooxygenase</fullName>
    </recommendedName>
</protein>
<evidence type="ECO:0000313" key="3">
    <source>
        <dbReference type="Proteomes" id="UP000636479"/>
    </source>
</evidence>
<comment type="caution">
    <text evidence="2">The sequence shown here is derived from an EMBL/GenBank/DDBJ whole genome shotgun (WGS) entry which is preliminary data.</text>
</comment>
<dbReference type="Proteomes" id="UP000636479">
    <property type="component" value="Unassembled WGS sequence"/>
</dbReference>
<proteinExistence type="predicted"/>
<evidence type="ECO:0000313" key="2">
    <source>
        <dbReference type="EMBL" id="KAF7301877.1"/>
    </source>
</evidence>
<organism evidence="2 3">
    <name type="scientific">Mycena indigotica</name>
    <dbReference type="NCBI Taxonomy" id="2126181"/>
    <lineage>
        <taxon>Eukaryota</taxon>
        <taxon>Fungi</taxon>
        <taxon>Dikarya</taxon>
        <taxon>Basidiomycota</taxon>
        <taxon>Agaricomycotina</taxon>
        <taxon>Agaricomycetes</taxon>
        <taxon>Agaricomycetidae</taxon>
        <taxon>Agaricales</taxon>
        <taxon>Marasmiineae</taxon>
        <taxon>Mycenaceae</taxon>
        <taxon>Mycena</taxon>
    </lineage>
</organism>
<dbReference type="GO" id="GO:0050660">
    <property type="term" value="F:flavin adenine dinucleotide binding"/>
    <property type="evidence" value="ECO:0007669"/>
    <property type="project" value="TreeGrafter"/>
</dbReference>
<dbReference type="GeneID" id="59346749"/>
<accession>A0A8H6W1T6</accession>
<keyword evidence="1" id="KW-0560">Oxidoreductase</keyword>
<gene>
    <name evidence="2" type="ORF">MIND_00753600</name>
</gene>
<dbReference type="RefSeq" id="XP_037219877.1">
    <property type="nucleotide sequence ID" value="XM_037364233.1"/>
</dbReference>
<dbReference type="Gene3D" id="3.50.50.60">
    <property type="entry name" value="FAD/NAD(P)-binding domain"/>
    <property type="match status" value="1"/>
</dbReference>